<dbReference type="GO" id="GO:0016757">
    <property type="term" value="F:glycosyltransferase activity"/>
    <property type="evidence" value="ECO:0007669"/>
    <property type="project" value="InterPro"/>
</dbReference>
<dbReference type="STRING" id="1618446.UV61_C0002G0167"/>
<feature type="domain" description="Glycosyl transferase family 1" evidence="1">
    <location>
        <begin position="181"/>
        <end position="338"/>
    </location>
</feature>
<proteinExistence type="predicted"/>
<dbReference type="PANTHER" id="PTHR45947:SF3">
    <property type="entry name" value="SULFOQUINOVOSYL TRANSFERASE SQD2"/>
    <property type="match status" value="1"/>
</dbReference>
<dbReference type="Gene3D" id="3.40.50.2000">
    <property type="entry name" value="Glycogen Phosphorylase B"/>
    <property type="match status" value="2"/>
</dbReference>
<protein>
    <submittedName>
        <fullName evidence="2">Glycosyl transferase, group 1</fullName>
    </submittedName>
</protein>
<organism evidence="2 3">
    <name type="scientific">Candidatus Gottesmanbacteria bacterium GW2011_GWB1_43_11</name>
    <dbReference type="NCBI Taxonomy" id="1618446"/>
    <lineage>
        <taxon>Bacteria</taxon>
        <taxon>Candidatus Gottesmaniibacteriota</taxon>
    </lineage>
</organism>
<dbReference type="EMBL" id="LCFD01000002">
    <property type="protein sequence ID" value="KKS87446.1"/>
    <property type="molecule type" value="Genomic_DNA"/>
</dbReference>
<dbReference type="InterPro" id="IPR001296">
    <property type="entry name" value="Glyco_trans_1"/>
</dbReference>
<evidence type="ECO:0000313" key="2">
    <source>
        <dbReference type="EMBL" id="KKS87446.1"/>
    </source>
</evidence>
<name>A0A0G1EWP9_9BACT</name>
<sequence length="365" mass="41812">MNLSVFLAIGESFADYKAKGQDTLIQDYLLKNYSRAFNKVYVFSYGNERFTLFKNVEILPNKWRIHRYLYWLFAPLLYKKYLKNCQVVRGLQLSGGLPALVCKYFWHKPYVVNYGYDYVNMAKVEGKQMQSLVYRIVSRLVLAGAAKIIITARYLKPQLRTYQIASKLKWLPNGVNTQLFSPRQDVKLKQILFIGRLEKQKNLKQLITAVSQIKFPGIELCFIGQGSLRQELETLAQELGVNLRILGTVEHTELPKCLNQASVFVLVSLIEGQPKVLLEAMSCGLPVIASQIPAHEEIISHNKNGILSDINTQDITQALRSVMTDPNLRQKLGKNARQTIIKHYNMHDLNRQETILLKQVATTYA</sequence>
<evidence type="ECO:0000313" key="3">
    <source>
        <dbReference type="Proteomes" id="UP000034050"/>
    </source>
</evidence>
<gene>
    <name evidence="2" type="ORF">UV61_C0002G0167</name>
</gene>
<dbReference type="Pfam" id="PF00534">
    <property type="entry name" value="Glycos_transf_1"/>
    <property type="match status" value="1"/>
</dbReference>
<comment type="caution">
    <text evidence="2">The sequence shown here is derived from an EMBL/GenBank/DDBJ whole genome shotgun (WGS) entry which is preliminary data.</text>
</comment>
<reference evidence="2 3" key="1">
    <citation type="journal article" date="2015" name="Nature">
        <title>rRNA introns, odd ribosomes, and small enigmatic genomes across a large radiation of phyla.</title>
        <authorList>
            <person name="Brown C.T."/>
            <person name="Hug L.A."/>
            <person name="Thomas B.C."/>
            <person name="Sharon I."/>
            <person name="Castelle C.J."/>
            <person name="Singh A."/>
            <person name="Wilkins M.J."/>
            <person name="Williams K.H."/>
            <person name="Banfield J.F."/>
        </authorList>
    </citation>
    <scope>NUCLEOTIDE SEQUENCE [LARGE SCALE GENOMIC DNA]</scope>
</reference>
<evidence type="ECO:0000259" key="1">
    <source>
        <dbReference type="Pfam" id="PF00534"/>
    </source>
</evidence>
<keyword evidence="2" id="KW-0808">Transferase</keyword>
<accession>A0A0G1EWP9</accession>
<dbReference type="InterPro" id="IPR050194">
    <property type="entry name" value="Glycosyltransferase_grp1"/>
</dbReference>
<dbReference type="CDD" id="cd03801">
    <property type="entry name" value="GT4_PimA-like"/>
    <property type="match status" value="1"/>
</dbReference>
<dbReference type="AlphaFoldDB" id="A0A0G1EWP9"/>
<dbReference type="PANTHER" id="PTHR45947">
    <property type="entry name" value="SULFOQUINOVOSYL TRANSFERASE SQD2"/>
    <property type="match status" value="1"/>
</dbReference>
<dbReference type="Proteomes" id="UP000034050">
    <property type="component" value="Unassembled WGS sequence"/>
</dbReference>
<dbReference type="SUPFAM" id="SSF53756">
    <property type="entry name" value="UDP-Glycosyltransferase/glycogen phosphorylase"/>
    <property type="match status" value="1"/>
</dbReference>